<organism evidence="2 3">
    <name type="scientific">Paxillus rubicundulus Ve08.2h10</name>
    <dbReference type="NCBI Taxonomy" id="930991"/>
    <lineage>
        <taxon>Eukaryota</taxon>
        <taxon>Fungi</taxon>
        <taxon>Dikarya</taxon>
        <taxon>Basidiomycota</taxon>
        <taxon>Agaricomycotina</taxon>
        <taxon>Agaricomycetes</taxon>
        <taxon>Agaricomycetidae</taxon>
        <taxon>Boletales</taxon>
        <taxon>Paxilineae</taxon>
        <taxon>Paxillaceae</taxon>
        <taxon>Paxillus</taxon>
    </lineage>
</organism>
<reference evidence="3" key="2">
    <citation type="submission" date="2015-01" db="EMBL/GenBank/DDBJ databases">
        <title>Evolutionary Origins and Diversification of the Mycorrhizal Mutualists.</title>
        <authorList>
            <consortium name="DOE Joint Genome Institute"/>
            <consortium name="Mycorrhizal Genomics Consortium"/>
            <person name="Kohler A."/>
            <person name="Kuo A."/>
            <person name="Nagy L.G."/>
            <person name="Floudas D."/>
            <person name="Copeland A."/>
            <person name="Barry K.W."/>
            <person name="Cichocki N."/>
            <person name="Veneault-Fourrey C."/>
            <person name="LaButti K."/>
            <person name="Lindquist E.A."/>
            <person name="Lipzen A."/>
            <person name="Lundell T."/>
            <person name="Morin E."/>
            <person name="Murat C."/>
            <person name="Riley R."/>
            <person name="Ohm R."/>
            <person name="Sun H."/>
            <person name="Tunlid A."/>
            <person name="Henrissat B."/>
            <person name="Grigoriev I.V."/>
            <person name="Hibbett D.S."/>
            <person name="Martin F."/>
        </authorList>
    </citation>
    <scope>NUCLEOTIDE SEQUENCE [LARGE SCALE GENOMIC DNA]</scope>
    <source>
        <strain evidence="3">Ve08.2h10</strain>
    </source>
</reference>
<evidence type="ECO:0000256" key="1">
    <source>
        <dbReference type="SAM" id="MobiDB-lite"/>
    </source>
</evidence>
<name>A0A0D0DGG7_9AGAM</name>
<feature type="region of interest" description="Disordered" evidence="1">
    <location>
        <begin position="435"/>
        <end position="460"/>
    </location>
</feature>
<feature type="region of interest" description="Disordered" evidence="1">
    <location>
        <begin position="1"/>
        <end position="31"/>
    </location>
</feature>
<dbReference type="EMBL" id="KN824956">
    <property type="protein sequence ID" value="KIK97012.1"/>
    <property type="molecule type" value="Genomic_DNA"/>
</dbReference>
<gene>
    <name evidence="2" type="ORF">PAXRUDRAFT_825347</name>
</gene>
<sequence length="552" mass="60163">MADWTQQQLRSHFPDVSRSPRTPSAQRSQSRQEAASLSFTLCCPLFSPLITLVLSPRAPSHLDLRTSMARSSTANQQPPGFLIALWITFVHFFGKLFKKSPSTTDLPIPATTRSPRAHVNKTPLTTKSSPVMPHQRLNLPPPDWKMDARVLKHRATTSTASSRYPSRARISPASRSRSLTPQRARAHPETMMHPPASPFPNISLSGIFASPPTLASPCLASDVELGRLTFSSPRVTYAPTFSPGSPPPLRNLSLSIHGSPDSVANRSLHSFHTRSPHMPRTPSSAVTFRVDRSTISPTTMSDGSMEVISLGEPRGFADTPIKMANIGPLPSPWSPVGDTISFDVWMTTEGILMKATGPVVNDVTQSWGDSAALRSAILSSLAASRFSDDSLHSASLDLNDISVFGNGMQENLSSRNRHIDMAVKDEPALKVSGIPEVGDENITPFDTHNSGTPRRRRDTVPSKFRTPLRHTSRAAKCISTPLTKLENVDISHLRSSSSISSMTYEFRVGLFGEERSMTAIENIISLLDQASPQSVVSRTRVDSEAAEIVEAV</sequence>
<proteinExistence type="predicted"/>
<feature type="region of interest" description="Disordered" evidence="1">
    <location>
        <begin position="107"/>
        <end position="143"/>
    </location>
</feature>
<dbReference type="HOGENOM" id="CLU_493549_0_0_1"/>
<dbReference type="Proteomes" id="UP000054538">
    <property type="component" value="Unassembled WGS sequence"/>
</dbReference>
<protein>
    <submittedName>
        <fullName evidence="2">Uncharacterized protein</fullName>
    </submittedName>
</protein>
<feature type="compositionally biased region" description="Low complexity" evidence="1">
    <location>
        <begin position="160"/>
        <end position="178"/>
    </location>
</feature>
<dbReference type="AlphaFoldDB" id="A0A0D0DGG7"/>
<feature type="region of interest" description="Disordered" evidence="1">
    <location>
        <begin position="155"/>
        <end position="193"/>
    </location>
</feature>
<feature type="compositionally biased region" description="Polar residues" evidence="1">
    <location>
        <begin position="19"/>
        <end position="31"/>
    </location>
</feature>
<keyword evidence="3" id="KW-1185">Reference proteome</keyword>
<dbReference type="OrthoDB" id="2674721at2759"/>
<dbReference type="InParanoid" id="A0A0D0DGG7"/>
<evidence type="ECO:0000313" key="2">
    <source>
        <dbReference type="EMBL" id="KIK97012.1"/>
    </source>
</evidence>
<evidence type="ECO:0000313" key="3">
    <source>
        <dbReference type="Proteomes" id="UP000054538"/>
    </source>
</evidence>
<feature type="compositionally biased region" description="Polar residues" evidence="1">
    <location>
        <begin position="1"/>
        <end position="10"/>
    </location>
</feature>
<accession>A0A0D0DGG7</accession>
<reference evidence="2 3" key="1">
    <citation type="submission" date="2014-04" db="EMBL/GenBank/DDBJ databases">
        <authorList>
            <consortium name="DOE Joint Genome Institute"/>
            <person name="Kuo A."/>
            <person name="Kohler A."/>
            <person name="Jargeat P."/>
            <person name="Nagy L.G."/>
            <person name="Floudas D."/>
            <person name="Copeland A."/>
            <person name="Barry K.W."/>
            <person name="Cichocki N."/>
            <person name="Veneault-Fourrey C."/>
            <person name="LaButti K."/>
            <person name="Lindquist E.A."/>
            <person name="Lipzen A."/>
            <person name="Lundell T."/>
            <person name="Morin E."/>
            <person name="Murat C."/>
            <person name="Sun H."/>
            <person name="Tunlid A."/>
            <person name="Henrissat B."/>
            <person name="Grigoriev I.V."/>
            <person name="Hibbett D.S."/>
            <person name="Martin F."/>
            <person name="Nordberg H.P."/>
            <person name="Cantor M.N."/>
            <person name="Hua S.X."/>
        </authorList>
    </citation>
    <scope>NUCLEOTIDE SEQUENCE [LARGE SCALE GENOMIC DNA]</scope>
    <source>
        <strain evidence="2 3">Ve08.2h10</strain>
    </source>
</reference>